<sequence length="169" mass="19047">MDPKPSWEECVEAAKLTRQYVDICLQTLCQPAATLPPDRKAAKDDFEWKQPFHVLKPLREVAIRKVPISTPVSTPEQASSGRSVLVRWFPQWWGWYAEPPPTAPQPTTTTTPMSTPNSTTSGLEDEILDVIADSLDDNTMLRRDAVFGLFEFTLERGSLDLCTETEEHS</sequence>
<keyword evidence="3" id="KW-1185">Reference proteome</keyword>
<evidence type="ECO:0000313" key="2">
    <source>
        <dbReference type="EMBL" id="CAH2208408.1"/>
    </source>
</evidence>
<feature type="region of interest" description="Disordered" evidence="1">
    <location>
        <begin position="99"/>
        <end position="121"/>
    </location>
</feature>
<evidence type="ECO:0000256" key="1">
    <source>
        <dbReference type="SAM" id="MobiDB-lite"/>
    </source>
</evidence>
<proteinExistence type="predicted"/>
<organism evidence="2 3">
    <name type="scientific">Pararge aegeria aegeria</name>
    <dbReference type="NCBI Taxonomy" id="348720"/>
    <lineage>
        <taxon>Eukaryota</taxon>
        <taxon>Metazoa</taxon>
        <taxon>Ecdysozoa</taxon>
        <taxon>Arthropoda</taxon>
        <taxon>Hexapoda</taxon>
        <taxon>Insecta</taxon>
        <taxon>Pterygota</taxon>
        <taxon>Neoptera</taxon>
        <taxon>Endopterygota</taxon>
        <taxon>Lepidoptera</taxon>
        <taxon>Glossata</taxon>
        <taxon>Ditrysia</taxon>
        <taxon>Papilionoidea</taxon>
        <taxon>Nymphalidae</taxon>
        <taxon>Satyrinae</taxon>
        <taxon>Satyrini</taxon>
        <taxon>Parargina</taxon>
        <taxon>Pararge</taxon>
    </lineage>
</organism>
<gene>
    <name evidence="2" type="primary">jg1394</name>
    <name evidence="2" type="ORF">PAEG_LOCUS1024</name>
</gene>
<feature type="compositionally biased region" description="Low complexity" evidence="1">
    <location>
        <begin position="105"/>
        <end position="121"/>
    </location>
</feature>
<dbReference type="EMBL" id="CAKXAJ010003477">
    <property type="protein sequence ID" value="CAH2208408.1"/>
    <property type="molecule type" value="Genomic_DNA"/>
</dbReference>
<comment type="caution">
    <text evidence="2">The sequence shown here is derived from an EMBL/GenBank/DDBJ whole genome shotgun (WGS) entry which is preliminary data.</text>
</comment>
<feature type="non-terminal residue" evidence="2">
    <location>
        <position position="169"/>
    </location>
</feature>
<dbReference type="Proteomes" id="UP000838756">
    <property type="component" value="Unassembled WGS sequence"/>
</dbReference>
<dbReference type="AlphaFoldDB" id="A0A8S4QER1"/>
<name>A0A8S4QER1_9NEOP</name>
<accession>A0A8S4QER1</accession>
<protein>
    <submittedName>
        <fullName evidence="2">Jg1394 protein</fullName>
    </submittedName>
</protein>
<dbReference type="OrthoDB" id="272810at2759"/>
<evidence type="ECO:0000313" key="3">
    <source>
        <dbReference type="Proteomes" id="UP000838756"/>
    </source>
</evidence>
<feature type="non-terminal residue" evidence="2">
    <location>
        <position position="1"/>
    </location>
</feature>
<reference evidence="2" key="1">
    <citation type="submission" date="2022-03" db="EMBL/GenBank/DDBJ databases">
        <authorList>
            <person name="Lindestad O."/>
        </authorList>
    </citation>
    <scope>NUCLEOTIDE SEQUENCE</scope>
</reference>